<feature type="domain" description="DNA-binding protein H-NS-like C-terminal" evidence="6">
    <location>
        <begin position="57"/>
        <end position="96"/>
    </location>
</feature>
<keyword evidence="8" id="KW-1185">Reference proteome</keyword>
<dbReference type="Pfam" id="PF00816">
    <property type="entry name" value="Histone_HNS"/>
    <property type="match status" value="1"/>
</dbReference>
<feature type="region of interest" description="Disordered" evidence="5">
    <location>
        <begin position="47"/>
        <end position="81"/>
    </location>
</feature>
<dbReference type="EMBL" id="JACHKZ010000016">
    <property type="protein sequence ID" value="MBB6578550.1"/>
    <property type="molecule type" value="Genomic_DNA"/>
</dbReference>
<evidence type="ECO:0000313" key="8">
    <source>
        <dbReference type="Proteomes" id="UP000562492"/>
    </source>
</evidence>
<sequence>MATLKEIDAQLAALQAQREEVRKTELKNVVDQVRSLVAEYSLSEQDVFPPARGSRNSAAGSKVAPKYRDPATGATWTGRGKAPKWIEGQDREKFAI</sequence>
<evidence type="ECO:0000313" key="7">
    <source>
        <dbReference type="EMBL" id="MBB6578550.1"/>
    </source>
</evidence>
<evidence type="ECO:0000256" key="2">
    <source>
        <dbReference type="ARBA" id="ARBA00010610"/>
    </source>
</evidence>
<name>A0ABR6RHB4_9BURK</name>
<proteinExistence type="inferred from homology"/>
<dbReference type="PANTHER" id="PTHR38097">
    <property type="match status" value="1"/>
</dbReference>
<dbReference type="GO" id="GO:0003677">
    <property type="term" value="F:DNA binding"/>
    <property type="evidence" value="ECO:0007669"/>
    <property type="project" value="UniProtKB-KW"/>
</dbReference>
<organism evidence="7 8">
    <name type="scientific">Comamonas odontotermitis</name>
    <dbReference type="NCBI Taxonomy" id="379895"/>
    <lineage>
        <taxon>Bacteria</taxon>
        <taxon>Pseudomonadati</taxon>
        <taxon>Pseudomonadota</taxon>
        <taxon>Betaproteobacteria</taxon>
        <taxon>Burkholderiales</taxon>
        <taxon>Comamonadaceae</taxon>
        <taxon>Comamonas</taxon>
    </lineage>
</organism>
<keyword evidence="4 7" id="KW-0238">DNA-binding</keyword>
<dbReference type="SUPFAM" id="SSF81273">
    <property type="entry name" value="H-NS histone-like proteins"/>
    <property type="match status" value="1"/>
</dbReference>
<dbReference type="InterPro" id="IPR027444">
    <property type="entry name" value="H-NS_C_dom"/>
</dbReference>
<evidence type="ECO:0000256" key="4">
    <source>
        <dbReference type="ARBA" id="ARBA00023125"/>
    </source>
</evidence>
<comment type="caution">
    <text evidence="7">The sequence shown here is derived from an EMBL/GenBank/DDBJ whole genome shotgun (WGS) entry which is preliminary data.</text>
</comment>
<dbReference type="Gene3D" id="4.10.430.30">
    <property type="match status" value="1"/>
</dbReference>
<dbReference type="Proteomes" id="UP000562492">
    <property type="component" value="Unassembled WGS sequence"/>
</dbReference>
<dbReference type="RefSeq" id="WP_184709258.1">
    <property type="nucleotide sequence ID" value="NZ_JACHKZ010000016.1"/>
</dbReference>
<comment type="similarity">
    <text evidence="2">Belongs to the histone-like protein H-NS family.</text>
</comment>
<evidence type="ECO:0000256" key="3">
    <source>
        <dbReference type="ARBA" id="ARBA00022490"/>
    </source>
</evidence>
<dbReference type="PANTHER" id="PTHR38097:SF2">
    <property type="entry name" value="DNA-BINDING PROTEIN STPA"/>
    <property type="match status" value="1"/>
</dbReference>
<dbReference type="SMART" id="SM00528">
    <property type="entry name" value="HNS"/>
    <property type="match status" value="1"/>
</dbReference>
<evidence type="ECO:0000256" key="5">
    <source>
        <dbReference type="SAM" id="MobiDB-lite"/>
    </source>
</evidence>
<gene>
    <name evidence="7" type="ORF">HNP33_002634</name>
</gene>
<reference evidence="7 8" key="1">
    <citation type="submission" date="2020-08" db="EMBL/GenBank/DDBJ databases">
        <title>Functional genomics of gut bacteria from endangered species of beetles.</title>
        <authorList>
            <person name="Carlos-Shanley C."/>
        </authorList>
    </citation>
    <scope>NUCLEOTIDE SEQUENCE [LARGE SCALE GENOMIC DNA]</scope>
    <source>
        <strain evidence="7 8">S00124</strain>
    </source>
</reference>
<keyword evidence="3" id="KW-0963">Cytoplasm</keyword>
<comment type="subcellular location">
    <subcellularLocation>
        <location evidence="1">Cytoplasm</location>
        <location evidence="1">Nucleoid</location>
    </subcellularLocation>
</comment>
<accession>A0ABR6RHB4</accession>
<evidence type="ECO:0000256" key="1">
    <source>
        <dbReference type="ARBA" id="ARBA00004453"/>
    </source>
</evidence>
<evidence type="ECO:0000259" key="6">
    <source>
        <dbReference type="SMART" id="SM00528"/>
    </source>
</evidence>
<protein>
    <submittedName>
        <fullName evidence="7">DNA-binding protein H-NS</fullName>
    </submittedName>
</protein>